<dbReference type="EMBL" id="VXIS01000017">
    <property type="protein sequence ID" value="KAA8913142.1"/>
    <property type="molecule type" value="Genomic_DNA"/>
</dbReference>
<dbReference type="FunFam" id="3.30.420.40:FF:000184">
    <property type="entry name" value="NuA4 histone acetyltransferase subunit"/>
    <property type="match status" value="1"/>
</dbReference>
<dbReference type="PROSITE" id="PS01132">
    <property type="entry name" value="ACTINS_ACT_LIKE"/>
    <property type="match status" value="1"/>
</dbReference>
<dbReference type="FunCoup" id="A0A5J5F7S2">
    <property type="interactions" value="296"/>
</dbReference>
<sequence length="443" mass="48417">MSAGPSTLPPSQAPSTLEYGGDEISALVLDPGQCWTRAGFAGEDTPKSVIPSHYGYIEGAGPDGGRKLYFGDNDVHAVRAGMEIANPMSDGIVADWDTAPSLWRYALTSRLAQDLSEHPLLVTEPIWNPTKNREKTIEVAFEDFDVPAFYLARNAVCAGFAFGKSTALILDVGAANIAVTPVHDGYVLKKGCQRQPIGGDFLSNQIRTHLANMGISITPHYQVLSKIPVDVGKPAEATLKTWPEGQAPTESFRRFEEERVLTEFKECCAQAWPGPGPLPAIMPEGGVPNVAATRSFEFPDGYNMLFGLERFRMTEGIFTPRSMLASANIPHPYPEHTLGLKDMVFAAMKDVDVDIKQIILNSVVVTGAGSLLYQFNERALHELGIAFPGPRVKMLASQIPVERRYATWLGGSILASLGSFHQLWISKKEYEEHGANIVEKRCK</sequence>
<evidence type="ECO:0000256" key="3">
    <source>
        <dbReference type="RuleBase" id="RU000487"/>
    </source>
</evidence>
<dbReference type="Pfam" id="PF00022">
    <property type="entry name" value="Actin"/>
    <property type="match status" value="1"/>
</dbReference>
<dbReference type="SMART" id="SM00268">
    <property type="entry name" value="ACTIN"/>
    <property type="match status" value="1"/>
</dbReference>
<proteinExistence type="inferred from homology"/>
<comment type="function">
    <text evidence="1">Actins are highly conserved proteins that are involved in various types of cell motility and are ubiquitously expressed in all eukaryotic cells.</text>
</comment>
<dbReference type="InterPro" id="IPR043129">
    <property type="entry name" value="ATPase_NBD"/>
</dbReference>
<evidence type="ECO:0000256" key="2">
    <source>
        <dbReference type="ARBA" id="ARBA00049360"/>
    </source>
</evidence>
<evidence type="ECO:0000313" key="4">
    <source>
        <dbReference type="EMBL" id="KAA8913142.1"/>
    </source>
</evidence>
<protein>
    <submittedName>
        <fullName evidence="4">Actin family</fullName>
    </submittedName>
</protein>
<gene>
    <name evidence="4" type="ORF">FN846DRAFT_790988</name>
</gene>
<dbReference type="InterPro" id="IPR004001">
    <property type="entry name" value="Actin_CS"/>
</dbReference>
<evidence type="ECO:0000256" key="1">
    <source>
        <dbReference type="ARBA" id="ARBA00003520"/>
    </source>
</evidence>
<dbReference type="Proteomes" id="UP000326924">
    <property type="component" value="Unassembled WGS sequence"/>
</dbReference>
<dbReference type="Gene3D" id="3.90.640.10">
    <property type="entry name" value="Actin, Chain A, domain 4"/>
    <property type="match status" value="1"/>
</dbReference>
<reference evidence="4 5" key="1">
    <citation type="submission" date="2019-09" db="EMBL/GenBank/DDBJ databases">
        <title>Draft genome of the ectomycorrhizal ascomycete Sphaerosporella brunnea.</title>
        <authorList>
            <consortium name="DOE Joint Genome Institute"/>
            <person name="Benucci G.M."/>
            <person name="Marozzi G."/>
            <person name="Antonielli L."/>
            <person name="Sanchez S."/>
            <person name="Marco P."/>
            <person name="Wang X."/>
            <person name="Falini L.B."/>
            <person name="Barry K."/>
            <person name="Haridas S."/>
            <person name="Lipzen A."/>
            <person name="Labutti K."/>
            <person name="Grigoriev I.V."/>
            <person name="Murat C."/>
            <person name="Martin F."/>
            <person name="Albertini E."/>
            <person name="Donnini D."/>
            <person name="Bonito G."/>
        </authorList>
    </citation>
    <scope>NUCLEOTIDE SEQUENCE [LARGE SCALE GENOMIC DNA]</scope>
    <source>
        <strain evidence="4 5">Sb_GMNB300</strain>
    </source>
</reference>
<name>A0A5J5F7S2_9PEZI</name>
<comment type="catalytic activity">
    <reaction evidence="2">
        <text>ATP + H2O = ADP + phosphate + H(+)</text>
        <dbReference type="Rhea" id="RHEA:13065"/>
        <dbReference type="ChEBI" id="CHEBI:15377"/>
        <dbReference type="ChEBI" id="CHEBI:15378"/>
        <dbReference type="ChEBI" id="CHEBI:30616"/>
        <dbReference type="ChEBI" id="CHEBI:43474"/>
        <dbReference type="ChEBI" id="CHEBI:456216"/>
    </reaction>
</comment>
<dbReference type="InterPro" id="IPR020902">
    <property type="entry name" value="Actin/actin-like_CS"/>
</dbReference>
<dbReference type="Gene3D" id="3.30.420.40">
    <property type="match status" value="2"/>
</dbReference>
<dbReference type="AlphaFoldDB" id="A0A5J5F7S2"/>
<comment type="similarity">
    <text evidence="3">Belongs to the actin family.</text>
</comment>
<dbReference type="FunFam" id="3.30.420.40:FF:000058">
    <property type="entry name" value="Putative actin-related protein 5"/>
    <property type="match status" value="1"/>
</dbReference>
<organism evidence="4 5">
    <name type="scientific">Sphaerosporella brunnea</name>
    <dbReference type="NCBI Taxonomy" id="1250544"/>
    <lineage>
        <taxon>Eukaryota</taxon>
        <taxon>Fungi</taxon>
        <taxon>Dikarya</taxon>
        <taxon>Ascomycota</taxon>
        <taxon>Pezizomycotina</taxon>
        <taxon>Pezizomycetes</taxon>
        <taxon>Pezizales</taxon>
        <taxon>Pyronemataceae</taxon>
        <taxon>Sphaerosporella</taxon>
    </lineage>
</organism>
<comment type="caution">
    <text evidence="4">The sequence shown here is derived from an EMBL/GenBank/DDBJ whole genome shotgun (WGS) entry which is preliminary data.</text>
</comment>
<dbReference type="InterPro" id="IPR004000">
    <property type="entry name" value="Actin"/>
</dbReference>
<dbReference type="PRINTS" id="PR00190">
    <property type="entry name" value="ACTIN"/>
</dbReference>
<dbReference type="PANTHER" id="PTHR11937">
    <property type="entry name" value="ACTIN"/>
    <property type="match status" value="1"/>
</dbReference>
<dbReference type="PROSITE" id="PS00432">
    <property type="entry name" value="ACTINS_2"/>
    <property type="match status" value="1"/>
</dbReference>
<accession>A0A5J5F7S2</accession>
<dbReference type="SUPFAM" id="SSF53067">
    <property type="entry name" value="Actin-like ATPase domain"/>
    <property type="match status" value="2"/>
</dbReference>
<evidence type="ECO:0000313" key="5">
    <source>
        <dbReference type="Proteomes" id="UP000326924"/>
    </source>
</evidence>
<dbReference type="OrthoDB" id="5132116at2759"/>
<keyword evidence="5" id="KW-1185">Reference proteome</keyword>
<dbReference type="InParanoid" id="A0A5J5F7S2"/>
<dbReference type="CDD" id="cd13395">
    <property type="entry name" value="ASKHA_NBD_Arp4_ACTL6-like"/>
    <property type="match status" value="1"/>
</dbReference>